<dbReference type="eggNOG" id="COG1858">
    <property type="taxonomic scope" value="Bacteria"/>
</dbReference>
<keyword evidence="5" id="KW-0574">Periplasm</keyword>
<sequence>MLTDRLLHRSLRGQVTTALLPASLLFVLSASGCSKEQEAPPYQAGARPAPTEAEPTAAATEQQEPGSAEDAKLLEKARAVFTSPLPTRTDANTPSSEAQIALGRMLYHDTRLSRGHDISCNSCHSLTDYGVDVREAEGMRQVSLGHKKQKGGRNSPTVYNAGLHLAQFWDGRAADLVEQAKGPVLNPVEMAMPDEEGVIKVLTSIPGYVSAFQQAFPEDPKPLSYENTARAIAAFEHGLVTPSRFDEFLGGKTDALTAPEKRGLDAFISTGCTACHMGPAIGGTMYQKLGLLKPYETADMGRFDATQADADKFFFKVPSLRNIEKTGPYLHDGSLASLEETIQVMAKHQTPSGELDAQTVADIVAFLKSLTGDLPMSYIQVPELPESGPDTPGPDLG</sequence>
<keyword evidence="12" id="KW-0575">Peroxidase</keyword>
<evidence type="ECO:0000256" key="7">
    <source>
        <dbReference type="ARBA" id="ARBA00023004"/>
    </source>
</evidence>
<name>D0LM24_HALO1</name>
<dbReference type="GO" id="GO:0042597">
    <property type="term" value="C:periplasmic space"/>
    <property type="evidence" value="ECO:0007669"/>
    <property type="project" value="UniProtKB-SubCell"/>
</dbReference>
<keyword evidence="7 9" id="KW-0408">Iron</keyword>
<feature type="domain" description="Cytochrome c" evidence="11">
    <location>
        <begin position="258"/>
        <end position="371"/>
    </location>
</feature>
<dbReference type="KEGG" id="hoh:Hoch_2671"/>
<dbReference type="PROSITE" id="PS51007">
    <property type="entry name" value="CYTC"/>
    <property type="match status" value="1"/>
</dbReference>
<feature type="binding site" description="axial binding residue" evidence="9">
    <location>
        <position position="345"/>
    </location>
    <ligand>
        <name>heme c</name>
        <dbReference type="ChEBI" id="CHEBI:61717"/>
        <label>2</label>
    </ligand>
    <ligandPart>
        <name>Fe</name>
        <dbReference type="ChEBI" id="CHEBI:18248"/>
    </ligandPart>
</feature>
<dbReference type="EMBL" id="CP001804">
    <property type="protein sequence ID" value="ACY15202.1"/>
    <property type="molecule type" value="Genomic_DNA"/>
</dbReference>
<feature type="binding site" description="axial binding residue" evidence="9">
    <location>
        <position position="146"/>
    </location>
    <ligand>
        <name>heme c</name>
        <dbReference type="ChEBI" id="CHEBI:61717"/>
        <label>1</label>
    </ligand>
    <ligandPart>
        <name>Fe</name>
        <dbReference type="ChEBI" id="CHEBI:18248"/>
    </ligandPart>
</feature>
<dbReference type="PROSITE" id="PS51257">
    <property type="entry name" value="PROKAR_LIPOPROTEIN"/>
    <property type="match status" value="1"/>
</dbReference>
<keyword evidence="6 12" id="KW-0560">Oxidoreductase</keyword>
<evidence type="ECO:0000256" key="6">
    <source>
        <dbReference type="ARBA" id="ARBA00023002"/>
    </source>
</evidence>
<feature type="binding site" description="covalent" evidence="8">
    <location>
        <position position="275"/>
    </location>
    <ligand>
        <name>heme c</name>
        <dbReference type="ChEBI" id="CHEBI:61717"/>
        <label>2</label>
    </ligand>
</feature>
<dbReference type="PANTHER" id="PTHR30600">
    <property type="entry name" value="CYTOCHROME C PEROXIDASE-RELATED"/>
    <property type="match status" value="1"/>
</dbReference>
<comment type="subcellular location">
    <subcellularLocation>
        <location evidence="1">Periplasm</location>
    </subcellularLocation>
</comment>
<proteinExistence type="predicted"/>
<dbReference type="InterPro" id="IPR026259">
    <property type="entry name" value="MauG/Cytc_peroxidase"/>
</dbReference>
<dbReference type="InterPro" id="IPR036909">
    <property type="entry name" value="Cyt_c-like_dom_sf"/>
</dbReference>
<comment type="cofactor">
    <cofactor evidence="8">
        <name>heme</name>
        <dbReference type="ChEBI" id="CHEBI:30413"/>
    </cofactor>
    <text evidence="8">Binds 2 heme groups.</text>
</comment>
<evidence type="ECO:0000256" key="8">
    <source>
        <dbReference type="PIRSR" id="PIRSR000294-1"/>
    </source>
</evidence>
<dbReference type="SUPFAM" id="SSF46626">
    <property type="entry name" value="Cytochrome c"/>
    <property type="match status" value="2"/>
</dbReference>
<evidence type="ECO:0000256" key="1">
    <source>
        <dbReference type="ARBA" id="ARBA00004418"/>
    </source>
</evidence>
<feature type="binding site" description="axial binding residue" evidence="9">
    <location>
        <position position="124"/>
    </location>
    <ligand>
        <name>heme c</name>
        <dbReference type="ChEBI" id="CHEBI:61717"/>
        <label>1</label>
    </ligand>
    <ligandPart>
        <name>Fe</name>
        <dbReference type="ChEBI" id="CHEBI:18248"/>
    </ligandPart>
</feature>
<evidence type="ECO:0000313" key="13">
    <source>
        <dbReference type="Proteomes" id="UP000001880"/>
    </source>
</evidence>
<feature type="binding site" description="covalent" evidence="8">
    <location>
        <position position="120"/>
    </location>
    <ligand>
        <name>heme c</name>
        <dbReference type="ChEBI" id="CHEBI:61717"/>
        <label>1</label>
    </ligand>
</feature>
<gene>
    <name evidence="12" type="ordered locus">Hoch_2671</name>
</gene>
<dbReference type="Pfam" id="PF03150">
    <property type="entry name" value="CCP_MauG"/>
    <property type="match status" value="1"/>
</dbReference>
<dbReference type="EC" id="1.11.1.5" evidence="12"/>
<evidence type="ECO:0000256" key="2">
    <source>
        <dbReference type="ARBA" id="ARBA00022617"/>
    </source>
</evidence>
<dbReference type="GO" id="GO:0004130">
    <property type="term" value="F:cytochrome-c peroxidase activity"/>
    <property type="evidence" value="ECO:0007669"/>
    <property type="project" value="UniProtKB-EC"/>
</dbReference>
<dbReference type="InterPro" id="IPR009056">
    <property type="entry name" value="Cyt_c-like_dom"/>
</dbReference>
<evidence type="ECO:0000256" key="4">
    <source>
        <dbReference type="ARBA" id="ARBA00022729"/>
    </source>
</evidence>
<evidence type="ECO:0000259" key="11">
    <source>
        <dbReference type="PROSITE" id="PS51007"/>
    </source>
</evidence>
<dbReference type="InterPro" id="IPR004852">
    <property type="entry name" value="Di-haem_cyt_c_peroxidsae"/>
</dbReference>
<dbReference type="InterPro" id="IPR051395">
    <property type="entry name" value="Cytochrome_c_Peroxidase/MauG"/>
</dbReference>
<feature type="compositionally biased region" description="Low complexity" evidence="10">
    <location>
        <begin position="48"/>
        <end position="65"/>
    </location>
</feature>
<accession>D0LM24</accession>
<reference evidence="12 13" key="1">
    <citation type="journal article" date="2010" name="Stand. Genomic Sci.">
        <title>Complete genome sequence of Haliangium ochraceum type strain (SMP-2).</title>
        <authorList>
            <consortium name="US DOE Joint Genome Institute (JGI-PGF)"/>
            <person name="Ivanova N."/>
            <person name="Daum C."/>
            <person name="Lang E."/>
            <person name="Abt B."/>
            <person name="Kopitz M."/>
            <person name="Saunders E."/>
            <person name="Lapidus A."/>
            <person name="Lucas S."/>
            <person name="Glavina Del Rio T."/>
            <person name="Nolan M."/>
            <person name="Tice H."/>
            <person name="Copeland A."/>
            <person name="Cheng J.F."/>
            <person name="Chen F."/>
            <person name="Bruce D."/>
            <person name="Goodwin L."/>
            <person name="Pitluck S."/>
            <person name="Mavromatis K."/>
            <person name="Pati A."/>
            <person name="Mikhailova N."/>
            <person name="Chen A."/>
            <person name="Palaniappan K."/>
            <person name="Land M."/>
            <person name="Hauser L."/>
            <person name="Chang Y.J."/>
            <person name="Jeffries C.D."/>
            <person name="Detter J.C."/>
            <person name="Brettin T."/>
            <person name="Rohde M."/>
            <person name="Goker M."/>
            <person name="Bristow J."/>
            <person name="Markowitz V."/>
            <person name="Eisen J.A."/>
            <person name="Hugenholtz P."/>
            <person name="Kyrpides N.C."/>
            <person name="Klenk H.P."/>
        </authorList>
    </citation>
    <scope>NUCLEOTIDE SEQUENCE [LARGE SCALE GENOMIC DNA]</scope>
    <source>
        <strain evidence="13">DSM 14365 / CIP 107738 / JCM 11303 / AJ 13395 / SMP-2</strain>
    </source>
</reference>
<feature type="binding site" description="covalent" evidence="8">
    <location>
        <position position="272"/>
    </location>
    <ligand>
        <name>heme c</name>
        <dbReference type="ChEBI" id="CHEBI:61717"/>
        <label>2</label>
    </ligand>
</feature>
<feature type="region of interest" description="Disordered" evidence="10">
    <location>
        <begin position="37"/>
        <end position="68"/>
    </location>
</feature>
<dbReference type="PANTHER" id="PTHR30600:SF7">
    <property type="entry name" value="CYTOCHROME C PEROXIDASE-RELATED"/>
    <property type="match status" value="1"/>
</dbReference>
<evidence type="ECO:0000256" key="3">
    <source>
        <dbReference type="ARBA" id="ARBA00022723"/>
    </source>
</evidence>
<keyword evidence="2 8" id="KW-0349">Heme</keyword>
<dbReference type="GO" id="GO:0046872">
    <property type="term" value="F:metal ion binding"/>
    <property type="evidence" value="ECO:0007669"/>
    <property type="project" value="UniProtKB-KW"/>
</dbReference>
<dbReference type="RefSeq" id="WP_012827810.1">
    <property type="nucleotide sequence ID" value="NC_013440.1"/>
</dbReference>
<dbReference type="Gene3D" id="1.10.760.10">
    <property type="entry name" value="Cytochrome c-like domain"/>
    <property type="match status" value="2"/>
</dbReference>
<protein>
    <submittedName>
        <fullName evidence="12">Cytochrome-c peroxidase</fullName>
        <ecNumber evidence="12">1.11.1.5</ecNumber>
    </submittedName>
</protein>
<keyword evidence="13" id="KW-1185">Reference proteome</keyword>
<dbReference type="Proteomes" id="UP000001880">
    <property type="component" value="Chromosome"/>
</dbReference>
<dbReference type="GO" id="GO:0020037">
    <property type="term" value="F:heme binding"/>
    <property type="evidence" value="ECO:0007669"/>
    <property type="project" value="InterPro"/>
</dbReference>
<evidence type="ECO:0000256" key="10">
    <source>
        <dbReference type="SAM" id="MobiDB-lite"/>
    </source>
</evidence>
<organism evidence="12 13">
    <name type="scientific">Haliangium ochraceum (strain DSM 14365 / JCM 11303 / SMP-2)</name>
    <dbReference type="NCBI Taxonomy" id="502025"/>
    <lineage>
        <taxon>Bacteria</taxon>
        <taxon>Pseudomonadati</taxon>
        <taxon>Myxococcota</taxon>
        <taxon>Polyangia</taxon>
        <taxon>Haliangiales</taxon>
        <taxon>Kofleriaceae</taxon>
        <taxon>Haliangium</taxon>
    </lineage>
</organism>
<dbReference type="AlphaFoldDB" id="D0LM24"/>
<evidence type="ECO:0000256" key="5">
    <source>
        <dbReference type="ARBA" id="ARBA00022764"/>
    </source>
</evidence>
<evidence type="ECO:0000256" key="9">
    <source>
        <dbReference type="PIRSR" id="PIRSR000294-2"/>
    </source>
</evidence>
<evidence type="ECO:0000313" key="12">
    <source>
        <dbReference type="EMBL" id="ACY15202.1"/>
    </source>
</evidence>
<dbReference type="STRING" id="502025.Hoch_2671"/>
<comment type="PTM">
    <text evidence="8">Binds 2 heme groups per subunit.</text>
</comment>
<dbReference type="GO" id="GO:0009055">
    <property type="term" value="F:electron transfer activity"/>
    <property type="evidence" value="ECO:0007669"/>
    <property type="project" value="InterPro"/>
</dbReference>
<dbReference type="HOGENOM" id="CLU_034652_1_1_7"/>
<feature type="binding site" description="covalent" evidence="8">
    <location>
        <position position="123"/>
    </location>
    <ligand>
        <name>heme c</name>
        <dbReference type="ChEBI" id="CHEBI:61717"/>
        <label>1</label>
    </ligand>
</feature>
<keyword evidence="4" id="KW-0732">Signal</keyword>
<keyword evidence="3 9" id="KW-0479">Metal-binding</keyword>
<dbReference type="PIRSF" id="PIRSF000294">
    <property type="entry name" value="Cytochrome-c_peroxidase"/>
    <property type="match status" value="1"/>
</dbReference>
<feature type="binding site" description="axial binding residue" evidence="9">
    <location>
        <position position="276"/>
    </location>
    <ligand>
        <name>heme c</name>
        <dbReference type="ChEBI" id="CHEBI:61717"/>
        <label>2</label>
    </ligand>
    <ligandPart>
        <name>Fe</name>
        <dbReference type="ChEBI" id="CHEBI:18248"/>
    </ligandPart>
</feature>